<reference evidence="2" key="1">
    <citation type="journal article" date="2015" name="Nature">
        <title>Complex archaea that bridge the gap between prokaryotes and eukaryotes.</title>
        <authorList>
            <person name="Spang A."/>
            <person name="Saw J.H."/>
            <person name="Jorgensen S.L."/>
            <person name="Zaremba-Niedzwiedzka K."/>
            <person name="Martijn J."/>
            <person name="Lind A.E."/>
            <person name="van Eijk R."/>
            <person name="Schleper C."/>
            <person name="Guy L."/>
            <person name="Ettema T.J."/>
        </authorList>
    </citation>
    <scope>NUCLEOTIDE SEQUENCE</scope>
</reference>
<dbReference type="Gene3D" id="3.40.1620.10">
    <property type="entry name" value="YefM-like domain"/>
    <property type="match status" value="1"/>
</dbReference>
<gene>
    <name evidence="2" type="ORF">LCGC14_2943290</name>
</gene>
<dbReference type="Pfam" id="PF02604">
    <property type="entry name" value="PhdYeFM_antitox"/>
    <property type="match status" value="1"/>
</dbReference>
<protein>
    <recommendedName>
        <fullName evidence="3">Antitoxin</fullName>
    </recommendedName>
</protein>
<dbReference type="AlphaFoldDB" id="A0A0F8XHX5"/>
<accession>A0A0F8XHX5</accession>
<proteinExistence type="inferred from homology"/>
<comment type="similarity">
    <text evidence="1">Belongs to the phD/YefM antitoxin family.</text>
</comment>
<name>A0A0F8XHX5_9ZZZZ</name>
<dbReference type="InterPro" id="IPR006442">
    <property type="entry name" value="Antitoxin_Phd/YefM"/>
</dbReference>
<sequence>MQVYTYSEARQKLAKVLKEAESKGKVLIRRKDGRTFALLPEETPSSPLSVPFIKVDISTQEIVETIRKGRERDRTKG</sequence>
<evidence type="ECO:0008006" key="3">
    <source>
        <dbReference type="Google" id="ProtNLM"/>
    </source>
</evidence>
<evidence type="ECO:0000313" key="2">
    <source>
        <dbReference type="EMBL" id="KKK68513.1"/>
    </source>
</evidence>
<evidence type="ECO:0000256" key="1">
    <source>
        <dbReference type="ARBA" id="ARBA00009981"/>
    </source>
</evidence>
<dbReference type="SUPFAM" id="SSF143120">
    <property type="entry name" value="YefM-like"/>
    <property type="match status" value="1"/>
</dbReference>
<organism evidence="2">
    <name type="scientific">marine sediment metagenome</name>
    <dbReference type="NCBI Taxonomy" id="412755"/>
    <lineage>
        <taxon>unclassified sequences</taxon>
        <taxon>metagenomes</taxon>
        <taxon>ecological metagenomes</taxon>
    </lineage>
</organism>
<comment type="caution">
    <text evidence="2">The sequence shown here is derived from an EMBL/GenBank/DDBJ whole genome shotgun (WGS) entry which is preliminary data.</text>
</comment>
<dbReference type="EMBL" id="LAZR01059097">
    <property type="protein sequence ID" value="KKK68513.1"/>
    <property type="molecule type" value="Genomic_DNA"/>
</dbReference>
<dbReference type="InterPro" id="IPR036165">
    <property type="entry name" value="YefM-like_sf"/>
</dbReference>